<comment type="similarity">
    <text evidence="1">Belongs to the V-ATPase H subunit family.</text>
</comment>
<proteinExistence type="inferred from homology"/>
<organism evidence="7">
    <name type="scientific">Hexamita inflata</name>
    <dbReference type="NCBI Taxonomy" id="28002"/>
    <lineage>
        <taxon>Eukaryota</taxon>
        <taxon>Metamonada</taxon>
        <taxon>Diplomonadida</taxon>
        <taxon>Hexamitidae</taxon>
        <taxon>Hexamitinae</taxon>
        <taxon>Hexamita</taxon>
    </lineage>
</organism>
<evidence type="ECO:0000256" key="4">
    <source>
        <dbReference type="ARBA" id="ARBA00023065"/>
    </source>
</evidence>
<dbReference type="Gene3D" id="1.25.10.10">
    <property type="entry name" value="Leucine-rich Repeat Variant"/>
    <property type="match status" value="1"/>
</dbReference>
<evidence type="ECO:0000256" key="2">
    <source>
        <dbReference type="ARBA" id="ARBA00022448"/>
    </source>
</evidence>
<dbReference type="AlphaFoldDB" id="A0AA86P300"/>
<dbReference type="PANTHER" id="PTHR10698">
    <property type="entry name" value="V-TYPE PROTON ATPASE SUBUNIT H"/>
    <property type="match status" value="1"/>
</dbReference>
<sequence length="446" mass="51233">MEFLEYQLKARSYELRFSQLNNEVIKVLQQLDEPAVFAKQPQQVKDQLIQTIQTSLDFCRNKEFAQLMCIKLTEICVVDHRFDITLTSSECFPQIFDQLRLVLVKEEMSKLLLLQFLSITCRRLQMNQPKFDMILNLAQNLFSEILTAPPKDQVTTQTVMLQIVNRFLRNEQLIVGMFSTVTEQSVDKFYRNVLDLSSKPVEKIVKLFQNALQNFTPSILYNVLITCWLFSFQPKLQQMMLDQGIVSILLRAISQKNFQQNSKLIRASCLILNNLKTNTKAITQIVALNGQRLIQQLTTLSWPQDSQIEPTLHEVLKCTTTQIQETSTIQKYKTELEGTVLEMTPLHSNPAFFKANANLLTADQAVIMLKLIKIGEVALENDDRATFKVVLNDFGMFVQNHPQGREWVERLPGMLKVAMGGLKIEDEELQALAIQTVSKLLLNKVV</sequence>
<evidence type="ECO:0000259" key="5">
    <source>
        <dbReference type="Pfam" id="PF11698"/>
    </source>
</evidence>
<protein>
    <submittedName>
        <fullName evidence="7">Vacuolar ATP synthase subunit H</fullName>
    </submittedName>
    <submittedName>
        <fullName evidence="8">Vacuolar_ATP synthase subunit H</fullName>
    </submittedName>
</protein>
<name>A0AA86P300_9EUKA</name>
<keyword evidence="2" id="KW-0813">Transport</keyword>
<feature type="domain" description="ATPase V1 complex subunit H C-terminal" evidence="5">
    <location>
        <begin position="326"/>
        <end position="443"/>
    </location>
</feature>
<evidence type="ECO:0000313" key="10">
    <source>
        <dbReference type="Proteomes" id="UP001642409"/>
    </source>
</evidence>
<dbReference type="EMBL" id="CATOUU010000202">
    <property type="protein sequence ID" value="CAI9920689.1"/>
    <property type="molecule type" value="Genomic_DNA"/>
</dbReference>
<evidence type="ECO:0000313" key="6">
    <source>
        <dbReference type="EMBL" id="CAI9920689.1"/>
    </source>
</evidence>
<reference evidence="7" key="1">
    <citation type="submission" date="2023-06" db="EMBL/GenBank/DDBJ databases">
        <authorList>
            <person name="Kurt Z."/>
        </authorList>
    </citation>
    <scope>NUCLEOTIDE SEQUENCE</scope>
</reference>
<evidence type="ECO:0000256" key="1">
    <source>
        <dbReference type="ARBA" id="ARBA00008613"/>
    </source>
</evidence>
<evidence type="ECO:0000313" key="7">
    <source>
        <dbReference type="EMBL" id="CAI9929479.1"/>
    </source>
</evidence>
<dbReference type="EMBL" id="CAXDID020000319">
    <property type="protein sequence ID" value="CAL6076430.1"/>
    <property type="molecule type" value="Genomic_DNA"/>
</dbReference>
<dbReference type="Gene3D" id="1.25.40.150">
    <property type="entry name" value="V-type ATPase, subunit H, C-terminal domain"/>
    <property type="match status" value="1"/>
</dbReference>
<evidence type="ECO:0000256" key="3">
    <source>
        <dbReference type="ARBA" id="ARBA00022781"/>
    </source>
</evidence>
<dbReference type="InterPro" id="IPR038497">
    <property type="entry name" value="ATPase_V1-cplx_hsu_C_sf"/>
</dbReference>
<keyword evidence="10" id="KW-1185">Reference proteome</keyword>
<dbReference type="GO" id="GO:0000221">
    <property type="term" value="C:vacuolar proton-transporting V-type ATPase, V1 domain"/>
    <property type="evidence" value="ECO:0007669"/>
    <property type="project" value="InterPro"/>
</dbReference>
<gene>
    <name evidence="7" type="ORF">HINF_LOCUS17124</name>
    <name evidence="8" type="ORF">HINF_LOCUS46135</name>
    <name evidence="9" type="ORF">HINF_LOCUS57688</name>
    <name evidence="6" type="ORF">HINF_LOCUS8334</name>
</gene>
<dbReference type="EMBL" id="CAXDID020000202">
    <property type="protein sequence ID" value="CAL6054579.1"/>
    <property type="molecule type" value="Genomic_DNA"/>
</dbReference>
<dbReference type="GO" id="GO:0046961">
    <property type="term" value="F:proton-transporting ATPase activity, rotational mechanism"/>
    <property type="evidence" value="ECO:0007669"/>
    <property type="project" value="InterPro"/>
</dbReference>
<dbReference type="InterPro" id="IPR011987">
    <property type="entry name" value="ATPase_V1-cplx_hsu_C"/>
</dbReference>
<evidence type="ECO:0000313" key="9">
    <source>
        <dbReference type="EMBL" id="CAL6076430.1"/>
    </source>
</evidence>
<keyword evidence="3" id="KW-0375">Hydrogen ion transport</keyword>
<accession>A0AA86P300</accession>
<dbReference type="SUPFAM" id="SSF48371">
    <property type="entry name" value="ARM repeat"/>
    <property type="match status" value="1"/>
</dbReference>
<dbReference type="PANTHER" id="PTHR10698:SF0">
    <property type="entry name" value="V-TYPE PROTON ATPASE SUBUNIT H"/>
    <property type="match status" value="1"/>
</dbReference>
<dbReference type="InterPro" id="IPR011989">
    <property type="entry name" value="ARM-like"/>
</dbReference>
<dbReference type="Proteomes" id="UP001642409">
    <property type="component" value="Unassembled WGS sequence"/>
</dbReference>
<dbReference type="EMBL" id="CATOUU010000435">
    <property type="protein sequence ID" value="CAI9929479.1"/>
    <property type="molecule type" value="Genomic_DNA"/>
</dbReference>
<reference evidence="8 10" key="2">
    <citation type="submission" date="2024-07" db="EMBL/GenBank/DDBJ databases">
        <authorList>
            <person name="Akdeniz Z."/>
        </authorList>
    </citation>
    <scope>NUCLEOTIDE SEQUENCE [LARGE SCALE GENOMIC DNA]</scope>
</reference>
<dbReference type="InterPro" id="IPR016024">
    <property type="entry name" value="ARM-type_fold"/>
</dbReference>
<dbReference type="Pfam" id="PF11698">
    <property type="entry name" value="V-ATPase_H_C"/>
    <property type="match status" value="1"/>
</dbReference>
<evidence type="ECO:0000313" key="8">
    <source>
        <dbReference type="EMBL" id="CAL6054579.1"/>
    </source>
</evidence>
<comment type="caution">
    <text evidence="7">The sequence shown here is derived from an EMBL/GenBank/DDBJ whole genome shotgun (WGS) entry which is preliminary data.</text>
</comment>
<keyword evidence="4" id="KW-0406">Ion transport</keyword>
<dbReference type="InterPro" id="IPR004908">
    <property type="entry name" value="ATPase_V1-cplx_hsu"/>
</dbReference>